<protein>
    <recommendedName>
        <fullName evidence="2">Transposase (putative) YhgA-like domain-containing protein</fullName>
    </recommendedName>
</protein>
<feature type="region of interest" description="Disordered" evidence="1">
    <location>
        <begin position="356"/>
        <end position="375"/>
    </location>
</feature>
<dbReference type="Proteomes" id="UP000244180">
    <property type="component" value="Unassembled WGS sequence"/>
</dbReference>
<evidence type="ECO:0000256" key="1">
    <source>
        <dbReference type="SAM" id="MobiDB-lite"/>
    </source>
</evidence>
<dbReference type="GO" id="GO:0006310">
    <property type="term" value="P:DNA recombination"/>
    <property type="evidence" value="ECO:0007669"/>
    <property type="project" value="TreeGrafter"/>
</dbReference>
<gene>
    <name evidence="3" type="ORF">HSCHL_0185</name>
</gene>
<sequence>MPSSSGDRWEDGLFAQESPRDIHDRGYKYLLSSKRTFVQLLRSFVRSAWVADIDETRLERLDKSYVLPDFREKEADLVYRLVIVDQNNDGTPIERIFYVLLEHQSTVDPQMPYRLLVYLLEIWRDHLKNVDPRQVARRNFRLPPIVPIVLYNGRPTWTAPRRFRDLIDADERFGPELVDFEYILIDVHRYRDEELQAVANLMAAVFFIDRVRQPDEIRERLRALVAMLVRLTPDERRAFFHWLATMLRARFQDQARSEELSWFEKAFDRLLGEEEEAMVTNFERVLDEAFRREREQGRRAGLEEGRRVGLEEGRRAGLEEGRRQTARRLLERGLDEALVAEVTELSLEEVRRLRAALRSESGETPPPSDAAGRAD</sequence>
<evidence type="ECO:0000259" key="2">
    <source>
        <dbReference type="Pfam" id="PF04754"/>
    </source>
</evidence>
<dbReference type="InterPro" id="IPR006842">
    <property type="entry name" value="Transposase_31"/>
</dbReference>
<name>A0A2T5GEJ3_HYDSH</name>
<organism evidence="3 4">
    <name type="scientific">Hydrogenibacillus schlegelii</name>
    <name type="common">Bacillus schlegelii</name>
    <dbReference type="NCBI Taxonomy" id="1484"/>
    <lineage>
        <taxon>Bacteria</taxon>
        <taxon>Bacillati</taxon>
        <taxon>Bacillota</taxon>
        <taxon>Bacilli</taxon>
        <taxon>Bacillales</taxon>
        <taxon>Bacillales Family X. Incertae Sedis</taxon>
        <taxon>Hydrogenibacillus</taxon>
    </lineage>
</organism>
<dbReference type="GO" id="GO:1990238">
    <property type="term" value="F:double-stranded DNA endonuclease activity"/>
    <property type="evidence" value="ECO:0007669"/>
    <property type="project" value="TreeGrafter"/>
</dbReference>
<dbReference type="PANTHER" id="PTHR34611">
    <property type="match status" value="1"/>
</dbReference>
<dbReference type="Pfam" id="PF04754">
    <property type="entry name" value="Transposase_31"/>
    <property type="match status" value="1"/>
</dbReference>
<proteinExistence type="predicted"/>
<comment type="caution">
    <text evidence="3">The sequence shown here is derived from an EMBL/GenBank/DDBJ whole genome shotgun (WGS) entry which is preliminary data.</text>
</comment>
<dbReference type="PANTHER" id="PTHR34611:SF2">
    <property type="entry name" value="INACTIVE RECOMBINATION-PROMOTING NUCLEASE-LIKE PROTEIN RPNE-RELATED"/>
    <property type="match status" value="1"/>
</dbReference>
<dbReference type="AlphaFoldDB" id="A0A2T5GEJ3"/>
<dbReference type="InterPro" id="IPR051699">
    <property type="entry name" value="Rpn/YhgA-like_nuclease"/>
</dbReference>
<dbReference type="EMBL" id="PEBV01000003">
    <property type="protein sequence ID" value="PTQ54606.1"/>
    <property type="molecule type" value="Genomic_DNA"/>
</dbReference>
<evidence type="ECO:0000313" key="3">
    <source>
        <dbReference type="EMBL" id="PTQ54606.1"/>
    </source>
</evidence>
<feature type="domain" description="Transposase (putative) YhgA-like" evidence="2">
    <location>
        <begin position="23"/>
        <end position="232"/>
    </location>
</feature>
<reference evidence="3 4" key="1">
    <citation type="submission" date="2017-08" db="EMBL/GenBank/DDBJ databases">
        <title>Burning lignite coal seam in the remote Altai Mountains harbors a hydrogen-driven thermophilic microbial community.</title>
        <authorList>
            <person name="Kadnikov V.V."/>
            <person name="Mardanov A.V."/>
            <person name="Ivasenko D."/>
            <person name="Beletsky A.V."/>
            <person name="Karnachuk O.V."/>
            <person name="Ravin N.V."/>
        </authorList>
    </citation>
    <scope>NUCLEOTIDE SEQUENCE [LARGE SCALE GENOMIC DNA]</scope>
    <source>
        <strain evidence="3">AL33</strain>
    </source>
</reference>
<dbReference type="RefSeq" id="WP_272999604.1">
    <property type="nucleotide sequence ID" value="NZ_PEBV01000003.1"/>
</dbReference>
<accession>A0A2T5GEJ3</accession>
<evidence type="ECO:0000313" key="4">
    <source>
        <dbReference type="Proteomes" id="UP000244180"/>
    </source>
</evidence>